<keyword evidence="2" id="KW-1185">Reference proteome</keyword>
<organism evidence="1 2">
    <name type="scientific">Methanolobus profundi</name>
    <dbReference type="NCBI Taxonomy" id="487685"/>
    <lineage>
        <taxon>Archaea</taxon>
        <taxon>Methanobacteriati</taxon>
        <taxon>Methanobacteriota</taxon>
        <taxon>Stenosarchaea group</taxon>
        <taxon>Methanomicrobia</taxon>
        <taxon>Methanosarcinales</taxon>
        <taxon>Methanosarcinaceae</taxon>
        <taxon>Methanolobus</taxon>
    </lineage>
</organism>
<name>A0A1I4NS68_9EURY</name>
<proteinExistence type="predicted"/>
<dbReference type="Pfam" id="PF08901">
    <property type="entry name" value="DUF1847"/>
    <property type="match status" value="1"/>
</dbReference>
<accession>A0A1I4NS68</accession>
<dbReference type="InterPro" id="IPR014997">
    <property type="entry name" value="DUF1847"/>
</dbReference>
<dbReference type="Proteomes" id="UP000198535">
    <property type="component" value="Unassembled WGS sequence"/>
</dbReference>
<reference evidence="2" key="1">
    <citation type="submission" date="2016-10" db="EMBL/GenBank/DDBJ databases">
        <authorList>
            <person name="Varghese N."/>
            <person name="Submissions S."/>
        </authorList>
    </citation>
    <scope>NUCLEOTIDE SEQUENCE [LARGE SCALE GENOMIC DNA]</scope>
    <source>
        <strain evidence="2">Mob M</strain>
    </source>
</reference>
<dbReference type="OrthoDB" id="59661at2157"/>
<protein>
    <submittedName>
        <fullName evidence="1">Uncharacterized metal-binding protein</fullName>
    </submittedName>
</protein>
<dbReference type="RefSeq" id="WP_091931992.1">
    <property type="nucleotide sequence ID" value="NZ_FOUJ01000001.1"/>
</dbReference>
<evidence type="ECO:0000313" key="1">
    <source>
        <dbReference type="EMBL" id="SFM18245.1"/>
    </source>
</evidence>
<dbReference type="STRING" id="487685.SAMN04488696_0227"/>
<dbReference type="AlphaFoldDB" id="A0A1I4NS68"/>
<evidence type="ECO:0000313" key="2">
    <source>
        <dbReference type="Proteomes" id="UP000198535"/>
    </source>
</evidence>
<dbReference type="EMBL" id="FOUJ01000001">
    <property type="protein sequence ID" value="SFM18245.1"/>
    <property type="molecule type" value="Genomic_DNA"/>
</dbReference>
<gene>
    <name evidence="1" type="ORF">SAMN04488696_0227</name>
</gene>
<sequence>MKCARCDEKLCREGKDCAGITDNIDYSGDELGSMRTSAAIEARYYMEKTRLEEIILYAKEMGYKRLGLAFCVGMEKEAEVIQKILEKYFDVYSVCCKVSAISKEDYGLEKLHPDSFDPTCNPIGQAMLLGKKDTQLNLIIGLCIGHDILFTQHSAAPVTTFIVKDRVLAHNPAGAIYSGYYLKKTFGIDE</sequence>